<organism evidence="1 2">
    <name type="scientific">Methanolobus vulcani</name>
    <dbReference type="NCBI Taxonomy" id="38026"/>
    <lineage>
        <taxon>Archaea</taxon>
        <taxon>Methanobacteriati</taxon>
        <taxon>Methanobacteriota</taxon>
        <taxon>Stenosarchaea group</taxon>
        <taxon>Methanomicrobia</taxon>
        <taxon>Methanosarcinales</taxon>
        <taxon>Methanosarcinaceae</taxon>
        <taxon>Methanolobus</taxon>
    </lineage>
</organism>
<evidence type="ECO:0000313" key="2">
    <source>
        <dbReference type="Proteomes" id="UP000319335"/>
    </source>
</evidence>
<accession>A0A7Z8KMY2</accession>
<gene>
    <name evidence="1" type="ORF">FKV42_08665</name>
</gene>
<dbReference type="OrthoDB" id="123420at2157"/>
<sequence length="483" mass="53179">MVDLNAYPLESLKVSKTIKDAFWQLESHIVDVSIPVNYSDVLIELEDQSGNNKAVFCGITAPDESYDLKLVEEAVDIYAYDLRWFLSRQFVPESQLVLADTDSIIVYIEDLFGGSNWATVTGVEPYKIRSPGSAITKKEFIFNPDTSKLDAIAEIADYYNCIFEIKWRNAGTEQSPNWITSAYFIRSGEIDDDTDGLDLPLPAVLEKTDNDILEITVANSSDDKYNRIIAKGCDSSGNWYTGVVESSNVTNGTAKPREYMEYPSPYVTSQASADQRASELYALFNFPVKRISATLTKRHDLELYQLVKFDGWTEYTDVLYTVGITGVNWVRIVEISHVKTATSSEVHIVCVPDRDLSHSRLKGYSVSPNSVDITESIIMDVLASQASTEIGVATLPESGSTASVALNRGGTITAKVLGSDESIVLPINNERVIVSGGGGGFSNPAEEDLDMNGFKVKTSSTGKDLVFEVPTGQKIVFTRSTEE</sequence>
<dbReference type="EMBL" id="VIAQ01000015">
    <property type="protein sequence ID" value="TQD25114.1"/>
    <property type="molecule type" value="Genomic_DNA"/>
</dbReference>
<protein>
    <submittedName>
        <fullName evidence="1">Uncharacterized protein</fullName>
    </submittedName>
</protein>
<name>A0A7Z8KMY2_9EURY</name>
<reference evidence="1 2" key="1">
    <citation type="submission" date="2019-06" db="EMBL/GenBank/DDBJ databases">
        <title>Draft genome sequence of Methanolobus vulcani B1d.</title>
        <authorList>
            <person name="Creighbaum A.J."/>
            <person name="Ticak T."/>
            <person name="Hariraju D."/>
            <person name="Arivett B.A."/>
            <person name="Ferguson D.J.Jr."/>
        </authorList>
    </citation>
    <scope>NUCLEOTIDE SEQUENCE [LARGE SCALE GENOMIC DNA]</scope>
    <source>
        <strain evidence="1 2">B1d</strain>
    </source>
</reference>
<comment type="caution">
    <text evidence="1">The sequence shown here is derived from an EMBL/GenBank/DDBJ whole genome shotgun (WGS) entry which is preliminary data.</text>
</comment>
<dbReference type="AlphaFoldDB" id="A0A7Z8KMY2"/>
<dbReference type="Proteomes" id="UP000319335">
    <property type="component" value="Unassembled WGS sequence"/>
</dbReference>
<dbReference type="RefSeq" id="WP_154809844.1">
    <property type="nucleotide sequence ID" value="NZ_VIAQ01000015.1"/>
</dbReference>
<evidence type="ECO:0000313" key="1">
    <source>
        <dbReference type="EMBL" id="TQD25114.1"/>
    </source>
</evidence>
<proteinExistence type="predicted"/>
<keyword evidence="2" id="KW-1185">Reference proteome</keyword>